<dbReference type="SUPFAM" id="SSF46785">
    <property type="entry name" value="Winged helix' DNA-binding domain"/>
    <property type="match status" value="1"/>
</dbReference>
<feature type="compositionally biased region" description="Basic and acidic residues" evidence="4">
    <location>
        <begin position="499"/>
        <end position="515"/>
    </location>
</feature>
<gene>
    <name evidence="6" type="ORF">LIER_09984</name>
</gene>
<dbReference type="GO" id="GO:0003690">
    <property type="term" value="F:double-stranded DNA binding"/>
    <property type="evidence" value="ECO:0007669"/>
    <property type="project" value="TreeGrafter"/>
</dbReference>
<dbReference type="GO" id="GO:0030261">
    <property type="term" value="P:chromosome condensation"/>
    <property type="evidence" value="ECO:0007669"/>
    <property type="project" value="TreeGrafter"/>
</dbReference>
<dbReference type="Proteomes" id="UP001454036">
    <property type="component" value="Unassembled WGS sequence"/>
</dbReference>
<keyword evidence="2" id="KW-0238">DNA-binding</keyword>
<accession>A0AAV3PHQ6</accession>
<dbReference type="Pfam" id="PF00538">
    <property type="entry name" value="Linker_histone"/>
    <property type="match status" value="1"/>
</dbReference>
<feature type="region of interest" description="Disordered" evidence="4">
    <location>
        <begin position="287"/>
        <end position="328"/>
    </location>
</feature>
<feature type="region of interest" description="Disordered" evidence="4">
    <location>
        <begin position="158"/>
        <end position="193"/>
    </location>
</feature>
<comment type="caution">
    <text evidence="6">The sequence shown here is derived from an EMBL/GenBank/DDBJ whole genome shotgun (WGS) entry which is preliminary data.</text>
</comment>
<evidence type="ECO:0000313" key="6">
    <source>
        <dbReference type="EMBL" id="GAA0151214.1"/>
    </source>
</evidence>
<feature type="compositionally biased region" description="Polar residues" evidence="4">
    <location>
        <begin position="180"/>
        <end position="193"/>
    </location>
</feature>
<dbReference type="AlphaFoldDB" id="A0AAV3PHQ6"/>
<dbReference type="InterPro" id="IPR036390">
    <property type="entry name" value="WH_DNA-bd_sf"/>
</dbReference>
<feature type="compositionally biased region" description="Basic and acidic residues" evidence="4">
    <location>
        <begin position="318"/>
        <end position="328"/>
    </location>
</feature>
<dbReference type="PANTHER" id="PTHR11467">
    <property type="entry name" value="HISTONE H1"/>
    <property type="match status" value="1"/>
</dbReference>
<keyword evidence="3" id="KW-0539">Nucleus</keyword>
<dbReference type="GO" id="GO:0031492">
    <property type="term" value="F:nucleosomal DNA binding"/>
    <property type="evidence" value="ECO:0007669"/>
    <property type="project" value="TreeGrafter"/>
</dbReference>
<evidence type="ECO:0000313" key="7">
    <source>
        <dbReference type="Proteomes" id="UP001454036"/>
    </source>
</evidence>
<proteinExistence type="predicted"/>
<keyword evidence="7" id="KW-1185">Reference proteome</keyword>
<dbReference type="PROSITE" id="PS51504">
    <property type="entry name" value="H15"/>
    <property type="match status" value="1"/>
</dbReference>
<organism evidence="6 7">
    <name type="scientific">Lithospermum erythrorhizon</name>
    <name type="common">Purple gromwell</name>
    <name type="synonym">Lithospermum officinale var. erythrorhizon</name>
    <dbReference type="NCBI Taxonomy" id="34254"/>
    <lineage>
        <taxon>Eukaryota</taxon>
        <taxon>Viridiplantae</taxon>
        <taxon>Streptophyta</taxon>
        <taxon>Embryophyta</taxon>
        <taxon>Tracheophyta</taxon>
        <taxon>Spermatophyta</taxon>
        <taxon>Magnoliopsida</taxon>
        <taxon>eudicotyledons</taxon>
        <taxon>Gunneridae</taxon>
        <taxon>Pentapetalae</taxon>
        <taxon>asterids</taxon>
        <taxon>lamiids</taxon>
        <taxon>Boraginales</taxon>
        <taxon>Boraginaceae</taxon>
        <taxon>Boraginoideae</taxon>
        <taxon>Lithospermeae</taxon>
        <taxon>Lithospermum</taxon>
    </lineage>
</organism>
<evidence type="ECO:0000256" key="1">
    <source>
        <dbReference type="ARBA" id="ARBA00004123"/>
    </source>
</evidence>
<dbReference type="InterPro" id="IPR036388">
    <property type="entry name" value="WH-like_DNA-bd_sf"/>
</dbReference>
<sequence>MASLREAIMEHIKSKQKSLKPTQISSIEQRLTQMASQFHTPHHPPYAAMIERAVLELKQKGGSTEKSISDFIKREYDDLPWPHSSLLKRHLALLSKDGEIIQTRGFRYTLLAKRLEFAVVVRSHKANGPCQVNDQSSQVAETTVIETEKVLNDVLQPPKQDDVIGTKPLQLPDGGENDICSGSNDKNIDTPSSVITDGRDNQVGIEQLQQEDCHLTHDPCDLHALEMHELNPNEDAIHEHLSPEVPPGFEFMGVEVSDSQECSFASSVPPFATETNLLTEQIISPLPSLNKEQERNGPPIPNAEKLEKDSLPCPLQPMDKKKEVRHPEGREYDKMLEQREYVLALPHTQKGSSLSRDLPGQNKRSRRQLKRWNGNLRNISHTVKNFGKRPQVDITTDVRKSLVVKKLPSESTIITRRKAKLSSLPRQSGAQSEPVSVAICSSMDLLKKYQRRGRRPKGKTDATLLDDIQKQQAEELPKLLYYHIPKEKTLGAALSKEEFTPPNLKDHSEKEHQLEPSKPQRRGNRTVVVNKGEADQSSSTREKLKKSSHCRAKKPQKKC</sequence>
<feature type="region of interest" description="Disordered" evidence="4">
    <location>
        <begin position="499"/>
        <end position="559"/>
    </location>
</feature>
<name>A0AAV3PHQ6_LITER</name>
<reference evidence="6 7" key="1">
    <citation type="submission" date="2024-01" db="EMBL/GenBank/DDBJ databases">
        <title>The complete chloroplast genome sequence of Lithospermum erythrorhizon: insights into the phylogenetic relationship among Boraginaceae species and the maternal lineages of purple gromwells.</title>
        <authorList>
            <person name="Okada T."/>
            <person name="Watanabe K."/>
        </authorList>
    </citation>
    <scope>NUCLEOTIDE SEQUENCE [LARGE SCALE GENOMIC DNA]</scope>
</reference>
<protein>
    <recommendedName>
        <fullName evidence="5">H15 domain-containing protein</fullName>
    </recommendedName>
</protein>
<dbReference type="GO" id="GO:0000786">
    <property type="term" value="C:nucleosome"/>
    <property type="evidence" value="ECO:0007669"/>
    <property type="project" value="InterPro"/>
</dbReference>
<evidence type="ECO:0000256" key="4">
    <source>
        <dbReference type="SAM" id="MobiDB-lite"/>
    </source>
</evidence>
<dbReference type="InterPro" id="IPR005818">
    <property type="entry name" value="Histone_H1/H5_H15"/>
</dbReference>
<evidence type="ECO:0000256" key="3">
    <source>
        <dbReference type="ARBA" id="ARBA00023242"/>
    </source>
</evidence>
<feature type="domain" description="H15" evidence="5">
    <location>
        <begin position="42"/>
        <end position="112"/>
    </location>
</feature>
<dbReference type="EMBL" id="BAABME010001741">
    <property type="protein sequence ID" value="GAA0151214.1"/>
    <property type="molecule type" value="Genomic_DNA"/>
</dbReference>
<dbReference type="SMART" id="SM00526">
    <property type="entry name" value="H15"/>
    <property type="match status" value="1"/>
</dbReference>
<dbReference type="GO" id="GO:0045910">
    <property type="term" value="P:negative regulation of DNA recombination"/>
    <property type="evidence" value="ECO:0007669"/>
    <property type="project" value="TreeGrafter"/>
</dbReference>
<dbReference type="GO" id="GO:0005730">
    <property type="term" value="C:nucleolus"/>
    <property type="evidence" value="ECO:0007669"/>
    <property type="project" value="TreeGrafter"/>
</dbReference>
<evidence type="ECO:0000259" key="5">
    <source>
        <dbReference type="PROSITE" id="PS51504"/>
    </source>
</evidence>
<feature type="compositionally biased region" description="Basic residues" evidence="4">
    <location>
        <begin position="543"/>
        <end position="559"/>
    </location>
</feature>
<dbReference type="PANTHER" id="PTHR11467:SF109">
    <property type="entry name" value="H15 DOMAIN-CONTAINING PROTEIN"/>
    <property type="match status" value="1"/>
</dbReference>
<dbReference type="Gene3D" id="1.10.10.10">
    <property type="entry name" value="Winged helix-like DNA-binding domain superfamily/Winged helix DNA-binding domain"/>
    <property type="match status" value="1"/>
</dbReference>
<dbReference type="GO" id="GO:0006334">
    <property type="term" value="P:nucleosome assembly"/>
    <property type="evidence" value="ECO:0007669"/>
    <property type="project" value="InterPro"/>
</dbReference>
<comment type="subcellular location">
    <subcellularLocation>
        <location evidence="1">Nucleus</location>
    </subcellularLocation>
</comment>
<evidence type="ECO:0000256" key="2">
    <source>
        <dbReference type="ARBA" id="ARBA00023125"/>
    </source>
</evidence>